<dbReference type="PANTHER" id="PTHR33653:SF1">
    <property type="entry name" value="RIBONUCLEASE VAPC2"/>
    <property type="match status" value="1"/>
</dbReference>
<feature type="domain" description="PIN" evidence="8">
    <location>
        <begin position="2"/>
        <end position="86"/>
    </location>
</feature>
<dbReference type="Pfam" id="PF01850">
    <property type="entry name" value="PIN"/>
    <property type="match status" value="1"/>
</dbReference>
<evidence type="ECO:0000259" key="8">
    <source>
        <dbReference type="Pfam" id="PF01850"/>
    </source>
</evidence>
<dbReference type="InterPro" id="IPR050556">
    <property type="entry name" value="Type_II_TA_system_RNase"/>
</dbReference>
<organism evidence="9 10">
    <name type="scientific">Prochlorothrix hollandica PCC 9006 = CALU 1027</name>
    <dbReference type="NCBI Taxonomy" id="317619"/>
    <lineage>
        <taxon>Bacteria</taxon>
        <taxon>Bacillati</taxon>
        <taxon>Cyanobacteriota</taxon>
        <taxon>Cyanophyceae</taxon>
        <taxon>Prochlorotrichales</taxon>
        <taxon>Prochlorotrichaceae</taxon>
        <taxon>Prochlorothrix</taxon>
    </lineage>
</organism>
<name>A0A0M2PUB0_PROHO</name>
<keyword evidence="2" id="KW-1277">Toxin-antitoxin system</keyword>
<dbReference type="GO" id="GO:0016787">
    <property type="term" value="F:hydrolase activity"/>
    <property type="evidence" value="ECO:0007669"/>
    <property type="project" value="UniProtKB-KW"/>
</dbReference>
<keyword evidence="6" id="KW-0460">Magnesium</keyword>
<dbReference type="PANTHER" id="PTHR33653">
    <property type="entry name" value="RIBONUCLEASE VAPC2"/>
    <property type="match status" value="1"/>
</dbReference>
<evidence type="ECO:0000256" key="7">
    <source>
        <dbReference type="ARBA" id="ARBA00038093"/>
    </source>
</evidence>
<evidence type="ECO:0000256" key="4">
    <source>
        <dbReference type="ARBA" id="ARBA00022723"/>
    </source>
</evidence>
<comment type="cofactor">
    <cofactor evidence="1">
        <name>Mg(2+)</name>
        <dbReference type="ChEBI" id="CHEBI:18420"/>
    </cofactor>
</comment>
<comment type="caution">
    <text evidence="9">The sequence shown here is derived from an EMBL/GenBank/DDBJ whole genome shotgun (WGS) entry which is preliminary data.</text>
</comment>
<sequence>MALSVITLEEITYGLIAKPNPRIQAWFQTFLKTYCQIIPVTPAIAQTAGEWRGQFRVTGITRSQADMLIAATAKVHQLTLVTRNIRDFEGCELSLVNPFSPE</sequence>
<protein>
    <recommendedName>
        <fullName evidence="8">PIN domain-containing protein</fullName>
    </recommendedName>
</protein>
<dbReference type="GO" id="GO:0004518">
    <property type="term" value="F:nuclease activity"/>
    <property type="evidence" value="ECO:0007669"/>
    <property type="project" value="UniProtKB-KW"/>
</dbReference>
<comment type="similarity">
    <text evidence="7">Belongs to the PINc/VapC protein family.</text>
</comment>
<dbReference type="GO" id="GO:0046872">
    <property type="term" value="F:metal ion binding"/>
    <property type="evidence" value="ECO:0007669"/>
    <property type="project" value="UniProtKB-KW"/>
</dbReference>
<evidence type="ECO:0000256" key="3">
    <source>
        <dbReference type="ARBA" id="ARBA00022722"/>
    </source>
</evidence>
<proteinExistence type="inferred from homology"/>
<accession>A0A0M2PUB0</accession>
<evidence type="ECO:0000313" key="10">
    <source>
        <dbReference type="Proteomes" id="UP000034681"/>
    </source>
</evidence>
<evidence type="ECO:0000256" key="2">
    <source>
        <dbReference type="ARBA" id="ARBA00022649"/>
    </source>
</evidence>
<evidence type="ECO:0000256" key="6">
    <source>
        <dbReference type="ARBA" id="ARBA00022842"/>
    </source>
</evidence>
<keyword evidence="5" id="KW-0378">Hydrolase</keyword>
<evidence type="ECO:0000256" key="1">
    <source>
        <dbReference type="ARBA" id="ARBA00001946"/>
    </source>
</evidence>
<keyword evidence="10" id="KW-1185">Reference proteome</keyword>
<dbReference type="AlphaFoldDB" id="A0A0M2PUB0"/>
<dbReference type="EMBL" id="AJTX02000010">
    <property type="protein sequence ID" value="KKI98238.1"/>
    <property type="molecule type" value="Genomic_DNA"/>
</dbReference>
<dbReference type="STRING" id="317619.GCA_000332315_02839"/>
<dbReference type="SUPFAM" id="SSF88723">
    <property type="entry name" value="PIN domain-like"/>
    <property type="match status" value="1"/>
</dbReference>
<evidence type="ECO:0000256" key="5">
    <source>
        <dbReference type="ARBA" id="ARBA00022801"/>
    </source>
</evidence>
<dbReference type="Gene3D" id="3.40.50.1010">
    <property type="entry name" value="5'-nuclease"/>
    <property type="match status" value="1"/>
</dbReference>
<gene>
    <name evidence="9" type="ORF">PROH_19725</name>
</gene>
<reference evidence="9" key="1">
    <citation type="submission" date="2012-04" db="EMBL/GenBank/DDBJ databases">
        <authorList>
            <person name="Borisov I.G."/>
            <person name="Ivanikova N.V."/>
            <person name="Pinevich A.V."/>
        </authorList>
    </citation>
    <scope>NUCLEOTIDE SEQUENCE</scope>
    <source>
        <strain evidence="9">CALU 1027</strain>
    </source>
</reference>
<dbReference type="InterPro" id="IPR029060">
    <property type="entry name" value="PIN-like_dom_sf"/>
</dbReference>
<dbReference type="Proteomes" id="UP000034681">
    <property type="component" value="Unassembled WGS sequence"/>
</dbReference>
<dbReference type="InterPro" id="IPR002716">
    <property type="entry name" value="PIN_dom"/>
</dbReference>
<keyword evidence="3" id="KW-0540">Nuclease</keyword>
<evidence type="ECO:0000313" key="9">
    <source>
        <dbReference type="EMBL" id="KKI98238.1"/>
    </source>
</evidence>
<keyword evidence="4" id="KW-0479">Metal-binding</keyword>